<accession>A0ACB0II99</accession>
<keyword evidence="2" id="KW-1185">Reference proteome</keyword>
<gene>
    <name evidence="1" type="ORF">MILVUS5_LOCUS3188</name>
</gene>
<evidence type="ECO:0000313" key="1">
    <source>
        <dbReference type="EMBL" id="CAJ2631722.1"/>
    </source>
</evidence>
<organism evidence="1 2">
    <name type="scientific">Trifolium pratense</name>
    <name type="common">Red clover</name>
    <dbReference type="NCBI Taxonomy" id="57577"/>
    <lineage>
        <taxon>Eukaryota</taxon>
        <taxon>Viridiplantae</taxon>
        <taxon>Streptophyta</taxon>
        <taxon>Embryophyta</taxon>
        <taxon>Tracheophyta</taxon>
        <taxon>Spermatophyta</taxon>
        <taxon>Magnoliopsida</taxon>
        <taxon>eudicotyledons</taxon>
        <taxon>Gunneridae</taxon>
        <taxon>Pentapetalae</taxon>
        <taxon>rosids</taxon>
        <taxon>fabids</taxon>
        <taxon>Fabales</taxon>
        <taxon>Fabaceae</taxon>
        <taxon>Papilionoideae</taxon>
        <taxon>50 kb inversion clade</taxon>
        <taxon>NPAAA clade</taxon>
        <taxon>Hologalegina</taxon>
        <taxon>IRL clade</taxon>
        <taxon>Trifolieae</taxon>
        <taxon>Trifolium</taxon>
    </lineage>
</organism>
<comment type="caution">
    <text evidence="1">The sequence shown here is derived from an EMBL/GenBank/DDBJ whole genome shotgun (WGS) entry which is preliminary data.</text>
</comment>
<protein>
    <submittedName>
        <fullName evidence="1">Uncharacterized protein</fullName>
    </submittedName>
</protein>
<dbReference type="EMBL" id="CASHSV030000001">
    <property type="protein sequence ID" value="CAJ2631722.1"/>
    <property type="molecule type" value="Genomic_DNA"/>
</dbReference>
<dbReference type="Proteomes" id="UP001177021">
    <property type="component" value="Unassembled WGS sequence"/>
</dbReference>
<reference evidence="1" key="1">
    <citation type="submission" date="2023-10" db="EMBL/GenBank/DDBJ databases">
        <authorList>
            <person name="Rodriguez Cubillos JULIANA M."/>
            <person name="De Vega J."/>
        </authorList>
    </citation>
    <scope>NUCLEOTIDE SEQUENCE</scope>
</reference>
<evidence type="ECO:0000313" key="2">
    <source>
        <dbReference type="Proteomes" id="UP001177021"/>
    </source>
</evidence>
<sequence length="119" mass="13870">MVMMIDIPNGMEKIQENELCQIESGQRYSKRLNEEQVTNLLRATCQRPHQREQDIKNIVKQHRFNSYKAVKEFGINVREDLALVDARVLTPPTLKYHGTGGESKLDPRMGQWNMISKEK</sequence>
<name>A0ACB0II99_TRIPR</name>
<proteinExistence type="predicted"/>